<evidence type="ECO:0000256" key="1">
    <source>
        <dbReference type="ARBA" id="ARBA00004141"/>
    </source>
</evidence>
<keyword evidence="5 6" id="KW-0472">Membrane</keyword>
<dbReference type="OrthoDB" id="53209at2157"/>
<reference evidence="8" key="3">
    <citation type="journal article" date="2011" name="PLoS ONE">
        <title>Genome sequence of a mesophilic hydrogenotrophic methanogen Methanocella paludicola, the first cultivated representative of the order Methanocellales.</title>
        <authorList>
            <person name="Sakai S."/>
            <person name="Takaki Y."/>
            <person name="Shimamura S."/>
            <person name="Sekine M."/>
            <person name="Tajima T."/>
            <person name="Kosugi H."/>
            <person name="Ichikawa N."/>
            <person name="Tasumi E."/>
            <person name="Hiraki A.T."/>
            <person name="Shimizu A."/>
            <person name="Kato Y."/>
            <person name="Nishiko R."/>
            <person name="Mori K."/>
            <person name="Fujita N."/>
            <person name="Imachi H."/>
            <person name="Takai K."/>
        </authorList>
    </citation>
    <scope>NUCLEOTIDE SEQUENCE [LARGE SCALE GENOMIC DNA]</scope>
    <source>
        <strain evidence="8">DSM 17711 / JCM 13418 / NBRC 101707 / SANAE</strain>
    </source>
</reference>
<dbReference type="InterPro" id="IPR047622">
    <property type="entry name" value="GPR1_FUN34_YAAH"/>
</dbReference>
<keyword evidence="3 6" id="KW-0812">Transmembrane</keyword>
<protein>
    <recommendedName>
        <fullName evidence="9">GPR1/FUN34/yaaH family protein</fullName>
    </recommendedName>
</protein>
<dbReference type="PROSITE" id="PS01114">
    <property type="entry name" value="GPR1_FUN34_YAAH"/>
    <property type="match status" value="1"/>
</dbReference>
<evidence type="ECO:0000313" key="7">
    <source>
        <dbReference type="EMBL" id="BAI62810.1"/>
    </source>
</evidence>
<dbReference type="PANTHER" id="PTHR30178">
    <property type="entry name" value="INNER MEMBRANE PROTEIN YAAH"/>
    <property type="match status" value="1"/>
</dbReference>
<evidence type="ECO:0000256" key="4">
    <source>
        <dbReference type="ARBA" id="ARBA00022989"/>
    </source>
</evidence>
<evidence type="ECO:0000256" key="6">
    <source>
        <dbReference type="SAM" id="Phobius"/>
    </source>
</evidence>
<evidence type="ECO:0000256" key="3">
    <source>
        <dbReference type="ARBA" id="ARBA00022692"/>
    </source>
</evidence>
<feature type="transmembrane region" description="Helical" evidence="6">
    <location>
        <begin position="145"/>
        <end position="167"/>
    </location>
</feature>
<dbReference type="Proteomes" id="UP000001882">
    <property type="component" value="Chromosome"/>
</dbReference>
<feature type="transmembrane region" description="Helical" evidence="6">
    <location>
        <begin position="21"/>
        <end position="40"/>
    </location>
</feature>
<dbReference type="STRING" id="304371.MCP_2738"/>
<proteinExistence type="inferred from homology"/>
<dbReference type="AlphaFoldDB" id="D1Z288"/>
<dbReference type="InParanoid" id="D1Z288"/>
<feature type="transmembrane region" description="Helical" evidence="6">
    <location>
        <begin position="52"/>
        <end position="73"/>
    </location>
</feature>
<dbReference type="EMBL" id="AP011532">
    <property type="protein sequence ID" value="BAI62810.1"/>
    <property type="molecule type" value="Genomic_DNA"/>
</dbReference>
<organism evidence="7 8">
    <name type="scientific">Methanocella paludicola (strain DSM 17711 / JCM 13418 / NBRC 101707 / SANAE)</name>
    <dbReference type="NCBI Taxonomy" id="304371"/>
    <lineage>
        <taxon>Archaea</taxon>
        <taxon>Methanobacteriati</taxon>
        <taxon>Methanobacteriota</taxon>
        <taxon>Stenosarchaea group</taxon>
        <taxon>Methanomicrobia</taxon>
        <taxon>Methanocellales</taxon>
        <taxon>Methanocellaceae</taxon>
        <taxon>Methanocella</taxon>
    </lineage>
</organism>
<feature type="transmembrane region" description="Helical" evidence="6">
    <location>
        <begin position="115"/>
        <end position="133"/>
    </location>
</feature>
<evidence type="ECO:0000256" key="2">
    <source>
        <dbReference type="ARBA" id="ARBA00005587"/>
    </source>
</evidence>
<dbReference type="eggNOG" id="arCOG03176">
    <property type="taxonomic scope" value="Archaea"/>
</dbReference>
<feature type="transmembrane region" description="Helical" evidence="6">
    <location>
        <begin position="85"/>
        <end position="103"/>
    </location>
</feature>
<evidence type="ECO:0000256" key="5">
    <source>
        <dbReference type="ARBA" id="ARBA00023136"/>
    </source>
</evidence>
<dbReference type="GO" id="GO:0071422">
    <property type="term" value="P:succinate transmembrane transport"/>
    <property type="evidence" value="ECO:0007669"/>
    <property type="project" value="TreeGrafter"/>
</dbReference>
<reference evidence="7 8" key="1">
    <citation type="journal article" date="2007" name="Appl. Environ. Microbiol.">
        <title>Isolation of key methanogens for global methane emission from rice paddy fields: a novel isolate affiliated with the clone cluster rice cluster I.</title>
        <authorList>
            <person name="Sakai S."/>
            <person name="Imachi H."/>
            <person name="Sekiguchi Y."/>
            <person name="Ohashi A."/>
            <person name="Harada H."/>
            <person name="Kamagata Y."/>
        </authorList>
    </citation>
    <scope>NUCLEOTIDE SEQUENCE [LARGE SCALE GENOMIC DNA]</scope>
    <source>
        <strain evidence="8">DSM 17711 / JCM 13418 / NBRC 101707 / SANAE</strain>
    </source>
</reference>
<dbReference type="GO" id="GO:0015360">
    <property type="term" value="F:acetate:proton symporter activity"/>
    <property type="evidence" value="ECO:0007669"/>
    <property type="project" value="TreeGrafter"/>
</dbReference>
<dbReference type="InterPro" id="IPR000791">
    <property type="entry name" value="Gpr1/Fun34/SatP-like"/>
</dbReference>
<keyword evidence="4 6" id="KW-1133">Transmembrane helix</keyword>
<feature type="transmembrane region" description="Helical" evidence="6">
    <location>
        <begin position="173"/>
        <end position="191"/>
    </location>
</feature>
<reference evidence="7 8" key="2">
    <citation type="journal article" date="2008" name="Int. J. Syst. Evol. Microbiol.">
        <title>Methanocella paludicola gen. nov., sp. nov., a methane-producing archaeon, the first isolate of the lineage 'Rice Cluster I', and proposal of the new archaeal order Methanocellales ord. nov.</title>
        <authorList>
            <person name="Sakai S."/>
            <person name="Imachi H."/>
            <person name="Hanada S."/>
            <person name="Ohashi A."/>
            <person name="Harada H."/>
            <person name="Kamagata Y."/>
        </authorList>
    </citation>
    <scope>NUCLEOTIDE SEQUENCE [LARGE SCALE GENOMIC DNA]</scope>
    <source>
        <strain evidence="8">DSM 17711 / JCM 13418 / NBRC 101707 / SANAE</strain>
    </source>
</reference>
<evidence type="ECO:0000313" key="8">
    <source>
        <dbReference type="Proteomes" id="UP000001882"/>
    </source>
</evidence>
<dbReference type="GO" id="GO:0005886">
    <property type="term" value="C:plasma membrane"/>
    <property type="evidence" value="ECO:0007669"/>
    <property type="project" value="TreeGrafter"/>
</dbReference>
<dbReference type="Pfam" id="PF01184">
    <property type="entry name" value="Gpr1_Fun34_YaaH"/>
    <property type="match status" value="1"/>
</dbReference>
<dbReference type="RefSeq" id="WP_012901484.1">
    <property type="nucleotide sequence ID" value="NC_013665.1"/>
</dbReference>
<name>D1Z288_METPS</name>
<sequence length="205" mass="21701">MVNVQTLDTKETKLSGAIAPALANPAPLGLMGFGMTTVLLNLLNAGLISSTAWSMILAMGMFYGGVAQIIAGIMEFRKGNTFGTTAFTSYGLFWISLVALLIFPRLGWFPAPDGISMAAYLAMWGLFTAYMFVGTLKKNKALQFVFASLAILFFLLAAGDFTGIGWIKTLAGLEGIVCGFSAIYLAAAEVLNETMGRQVLPIGGA</sequence>
<dbReference type="SMR" id="D1Z288"/>
<evidence type="ECO:0008006" key="9">
    <source>
        <dbReference type="Google" id="ProtNLM"/>
    </source>
</evidence>
<gene>
    <name evidence="7" type="ordered locus">MCP_2738</name>
</gene>
<comment type="similarity">
    <text evidence="2">Belongs to the acetate uptake transporter (AceTr) (TC 2.A.96) family.</text>
</comment>
<dbReference type="KEGG" id="mpd:MCP_2738"/>
<dbReference type="PANTHER" id="PTHR30178:SF3">
    <property type="entry name" value="SUCCINATE-ACETATE_PROTON SYMPORTER SATP"/>
    <property type="match status" value="1"/>
</dbReference>
<keyword evidence="8" id="KW-1185">Reference proteome</keyword>
<accession>D1Z288</accession>
<comment type="subcellular location">
    <subcellularLocation>
        <location evidence="1">Membrane</location>
        <topology evidence="1">Multi-pass membrane protein</topology>
    </subcellularLocation>
</comment>
<dbReference type="InterPro" id="IPR047623">
    <property type="entry name" value="SatP"/>
</dbReference>
<dbReference type="NCBIfam" id="NF038013">
    <property type="entry name" value="AceTr_1"/>
    <property type="match status" value="1"/>
</dbReference>
<dbReference type="GeneID" id="8682440"/>